<dbReference type="InterPro" id="IPR001969">
    <property type="entry name" value="Aspartic_peptidase_AS"/>
</dbReference>
<dbReference type="CDD" id="cd00303">
    <property type="entry name" value="retropepsin_like"/>
    <property type="match status" value="1"/>
</dbReference>
<dbReference type="GO" id="GO:0006508">
    <property type="term" value="P:proteolysis"/>
    <property type="evidence" value="ECO:0007669"/>
    <property type="project" value="InterPro"/>
</dbReference>
<gene>
    <name evidence="1" type="ORF">ILUMI_19401</name>
</gene>
<dbReference type="InterPro" id="IPR036875">
    <property type="entry name" value="Znf_CCHC_sf"/>
</dbReference>
<dbReference type="PROSITE" id="PS00141">
    <property type="entry name" value="ASP_PROTEASE"/>
    <property type="match status" value="1"/>
</dbReference>
<dbReference type="AlphaFoldDB" id="A0A8K0CK98"/>
<name>A0A8K0CK98_IGNLU</name>
<dbReference type="EMBL" id="VTPC01086466">
    <property type="protein sequence ID" value="KAF2886772.1"/>
    <property type="molecule type" value="Genomic_DNA"/>
</dbReference>
<dbReference type="PANTHER" id="PTHR33198:SF20">
    <property type="entry name" value="RETROTRANSPOSON GAG DOMAIN-CONTAINING PROTEIN"/>
    <property type="match status" value="1"/>
</dbReference>
<dbReference type="Pfam" id="PF13650">
    <property type="entry name" value="Asp_protease_2"/>
    <property type="match status" value="1"/>
</dbReference>
<protein>
    <submittedName>
        <fullName evidence="1">Uncharacterized protein</fullName>
    </submittedName>
</protein>
<reference evidence="1" key="1">
    <citation type="submission" date="2019-08" db="EMBL/GenBank/DDBJ databases">
        <title>The genome of the North American firefly Photinus pyralis.</title>
        <authorList>
            <consortium name="Photinus pyralis genome working group"/>
            <person name="Fallon T.R."/>
            <person name="Sander Lower S.E."/>
            <person name="Weng J.-K."/>
        </authorList>
    </citation>
    <scope>NUCLEOTIDE SEQUENCE</scope>
    <source>
        <strain evidence="1">TRF0915ILg1</strain>
        <tissue evidence="1">Whole body</tissue>
    </source>
</reference>
<evidence type="ECO:0000313" key="1">
    <source>
        <dbReference type="EMBL" id="KAF2886772.1"/>
    </source>
</evidence>
<dbReference type="GO" id="GO:0008270">
    <property type="term" value="F:zinc ion binding"/>
    <property type="evidence" value="ECO:0007669"/>
    <property type="project" value="InterPro"/>
</dbReference>
<keyword evidence="2" id="KW-1185">Reference proteome</keyword>
<organism evidence="1 2">
    <name type="scientific">Ignelater luminosus</name>
    <name type="common">Cucubano</name>
    <name type="synonym">Pyrophorus luminosus</name>
    <dbReference type="NCBI Taxonomy" id="2038154"/>
    <lineage>
        <taxon>Eukaryota</taxon>
        <taxon>Metazoa</taxon>
        <taxon>Ecdysozoa</taxon>
        <taxon>Arthropoda</taxon>
        <taxon>Hexapoda</taxon>
        <taxon>Insecta</taxon>
        <taxon>Pterygota</taxon>
        <taxon>Neoptera</taxon>
        <taxon>Endopterygota</taxon>
        <taxon>Coleoptera</taxon>
        <taxon>Polyphaga</taxon>
        <taxon>Elateriformia</taxon>
        <taxon>Elateroidea</taxon>
        <taxon>Elateridae</taxon>
        <taxon>Agrypninae</taxon>
        <taxon>Pyrophorini</taxon>
        <taxon>Ignelater</taxon>
    </lineage>
</organism>
<sequence>MEGHREMERLNIKGPGAEISTRWRKWLRAFNLYISAKGITDNARKKSYLLHYAGMEVQEIYFTLENTFVAEQPAAGAGATVSEARVVTYEEAVTLLNAHFSPKVNTTYERYIFRQIAQVPGETIYQFISKLRQQAELCNFDTTDEHIRDQVIEKCISSELRKKFLQEGTTLTLTKMMEISRLFESVEQQAKHMEGAVGEVNRMTSKMHQQRRCYRCNKVGHYAKDKNYLAKNATCRKCKLKSHFEQCCRTKNVDNNHKENVKQKEKEKVRNVEEEGGEERLGDEYTFIISNLNHNKMSDDIKIYIGGVETSVLIDSGATCNILDGNTWNSLKQNKIKCKTELTDVKIQGYSQNGNLKVLGKVTAEVQIKSGRIENNVVFYVIKDRERCLLGRTTAIKLG</sequence>
<dbReference type="Gene3D" id="4.10.60.10">
    <property type="entry name" value="Zinc finger, CCHC-type"/>
    <property type="match status" value="1"/>
</dbReference>
<dbReference type="GO" id="GO:0004190">
    <property type="term" value="F:aspartic-type endopeptidase activity"/>
    <property type="evidence" value="ECO:0007669"/>
    <property type="project" value="InterPro"/>
</dbReference>
<proteinExistence type="predicted"/>
<dbReference type="GO" id="GO:0003676">
    <property type="term" value="F:nucleic acid binding"/>
    <property type="evidence" value="ECO:0007669"/>
    <property type="project" value="InterPro"/>
</dbReference>
<dbReference type="PANTHER" id="PTHR33198">
    <property type="entry name" value="ANK_REP_REGION DOMAIN-CONTAINING PROTEIN-RELATED"/>
    <property type="match status" value="1"/>
</dbReference>
<accession>A0A8K0CK98</accession>
<dbReference type="Gene3D" id="2.40.70.10">
    <property type="entry name" value="Acid Proteases"/>
    <property type="match status" value="1"/>
</dbReference>
<dbReference type="SUPFAM" id="SSF50630">
    <property type="entry name" value="Acid proteases"/>
    <property type="match status" value="1"/>
</dbReference>
<dbReference type="InterPro" id="IPR021109">
    <property type="entry name" value="Peptidase_aspartic_dom_sf"/>
</dbReference>
<dbReference type="Proteomes" id="UP000801492">
    <property type="component" value="Unassembled WGS sequence"/>
</dbReference>
<comment type="caution">
    <text evidence="1">The sequence shown here is derived from an EMBL/GenBank/DDBJ whole genome shotgun (WGS) entry which is preliminary data.</text>
</comment>
<evidence type="ECO:0000313" key="2">
    <source>
        <dbReference type="Proteomes" id="UP000801492"/>
    </source>
</evidence>
<dbReference type="OrthoDB" id="5985374at2759"/>
<dbReference type="SUPFAM" id="SSF57756">
    <property type="entry name" value="Retrovirus zinc finger-like domains"/>
    <property type="match status" value="1"/>
</dbReference>